<name>A0AAD9D179_PAPLA</name>
<dbReference type="EMBL" id="JAODAN010000007">
    <property type="protein sequence ID" value="KAK1922911.1"/>
    <property type="molecule type" value="Genomic_DNA"/>
</dbReference>
<evidence type="ECO:0000313" key="8">
    <source>
        <dbReference type="Proteomes" id="UP001182556"/>
    </source>
</evidence>
<proteinExistence type="inferred from homology"/>
<evidence type="ECO:0000256" key="1">
    <source>
        <dbReference type="ARBA" id="ARBA00004123"/>
    </source>
</evidence>
<comment type="caution">
    <text evidence="7">The sequence shown here is derived from an EMBL/GenBank/DDBJ whole genome shotgun (WGS) entry which is preliminary data.</text>
</comment>
<keyword evidence="2" id="KW-0238">DNA-binding</keyword>
<dbReference type="GO" id="GO:0003700">
    <property type="term" value="F:DNA-binding transcription factor activity"/>
    <property type="evidence" value="ECO:0007669"/>
    <property type="project" value="InterPro"/>
</dbReference>
<accession>A0AAD9D179</accession>
<dbReference type="SMART" id="SM00415">
    <property type="entry name" value="HSF"/>
    <property type="match status" value="1"/>
</dbReference>
<reference evidence="7" key="1">
    <citation type="submission" date="2023-02" db="EMBL/GenBank/DDBJ databases">
        <title>Identification and recombinant expression of a fungal hydrolase from Papiliotrema laurentii that hydrolyzes apple cutin and clears colloidal polyester polyurethane.</title>
        <authorList>
            <consortium name="DOE Joint Genome Institute"/>
            <person name="Roman V.A."/>
            <person name="Bojanowski C."/>
            <person name="Crable B.R."/>
            <person name="Wagner D.N."/>
            <person name="Hung C.S."/>
            <person name="Nadeau L.J."/>
            <person name="Schratz L."/>
            <person name="Haridas S."/>
            <person name="Pangilinan J."/>
            <person name="Lipzen A."/>
            <person name="Na H."/>
            <person name="Yan M."/>
            <person name="Ng V."/>
            <person name="Grigoriev I.V."/>
            <person name="Spatafora J.W."/>
            <person name="Barlow D."/>
            <person name="Biffinger J."/>
            <person name="Kelley-Loughnane N."/>
            <person name="Varaljay V.A."/>
            <person name="Crookes-Goodson W.J."/>
        </authorList>
    </citation>
    <scope>NUCLEOTIDE SEQUENCE</scope>
    <source>
        <strain evidence="7">5307AH</strain>
    </source>
</reference>
<evidence type="ECO:0000256" key="3">
    <source>
        <dbReference type="ARBA" id="ARBA00023242"/>
    </source>
</evidence>
<evidence type="ECO:0000256" key="2">
    <source>
        <dbReference type="ARBA" id="ARBA00023125"/>
    </source>
</evidence>
<evidence type="ECO:0000256" key="4">
    <source>
        <dbReference type="RuleBase" id="RU004020"/>
    </source>
</evidence>
<dbReference type="PANTHER" id="PTHR10015:SF298">
    <property type="entry name" value="HEAT STRESS TRANSCRIPTION FACTOR A-9"/>
    <property type="match status" value="1"/>
</dbReference>
<dbReference type="Proteomes" id="UP001182556">
    <property type="component" value="Unassembled WGS sequence"/>
</dbReference>
<feature type="region of interest" description="Disordered" evidence="5">
    <location>
        <begin position="59"/>
        <end position="85"/>
    </location>
</feature>
<dbReference type="InterPro" id="IPR036390">
    <property type="entry name" value="WH_DNA-bd_sf"/>
</dbReference>
<comment type="similarity">
    <text evidence="4">Belongs to the HSF family.</text>
</comment>
<evidence type="ECO:0000259" key="6">
    <source>
        <dbReference type="SMART" id="SM00415"/>
    </source>
</evidence>
<dbReference type="GO" id="GO:0005634">
    <property type="term" value="C:nucleus"/>
    <property type="evidence" value="ECO:0007669"/>
    <property type="project" value="UniProtKB-SubCell"/>
</dbReference>
<evidence type="ECO:0000313" key="7">
    <source>
        <dbReference type="EMBL" id="KAK1922911.1"/>
    </source>
</evidence>
<dbReference type="SUPFAM" id="SSF46785">
    <property type="entry name" value="Winged helix' DNA-binding domain"/>
    <property type="match status" value="1"/>
</dbReference>
<comment type="subcellular location">
    <subcellularLocation>
        <location evidence="1">Nucleus</location>
    </subcellularLocation>
</comment>
<sequence length="280" mass="31265">MPAVDYAGLSTIPNATHMSSAFYPACISPQVFQHGRATFIPLTPHDEDFGDLLPVLPFGDATEFNPDDDEKTGEQERRTPDAATDNLAQGIQSSELHDGEATYLAYNLQQKDLPTPGGSDVFNPNDEGWIDELRAARKKSVPGRRQSLKKSYAKVFPPSTNIGTFNHVQKFLHIIASGLYSDLIFWSKRGNELVVPDAHRFAKQVLPKYYSTQTLESFVRQCTTYKMERLKFRSTEGTEGYVFSIPGVTEDSRALLGAYRRVPVLPSVSLFSSLQLRALR</sequence>
<dbReference type="Pfam" id="PF00447">
    <property type="entry name" value="HSF_DNA-bind"/>
    <property type="match status" value="1"/>
</dbReference>
<dbReference type="Gene3D" id="1.10.10.10">
    <property type="entry name" value="Winged helix-like DNA-binding domain superfamily/Winged helix DNA-binding domain"/>
    <property type="match status" value="1"/>
</dbReference>
<protein>
    <recommendedName>
        <fullName evidence="6">HSF-type DNA-binding domain-containing protein</fullName>
    </recommendedName>
</protein>
<organism evidence="7 8">
    <name type="scientific">Papiliotrema laurentii</name>
    <name type="common">Cryptococcus laurentii</name>
    <dbReference type="NCBI Taxonomy" id="5418"/>
    <lineage>
        <taxon>Eukaryota</taxon>
        <taxon>Fungi</taxon>
        <taxon>Dikarya</taxon>
        <taxon>Basidiomycota</taxon>
        <taxon>Agaricomycotina</taxon>
        <taxon>Tremellomycetes</taxon>
        <taxon>Tremellales</taxon>
        <taxon>Rhynchogastremaceae</taxon>
        <taxon>Papiliotrema</taxon>
    </lineage>
</organism>
<dbReference type="GO" id="GO:0034605">
    <property type="term" value="P:cellular response to heat"/>
    <property type="evidence" value="ECO:0007669"/>
    <property type="project" value="TreeGrafter"/>
</dbReference>
<evidence type="ECO:0000256" key="5">
    <source>
        <dbReference type="SAM" id="MobiDB-lite"/>
    </source>
</evidence>
<dbReference type="GO" id="GO:0006357">
    <property type="term" value="P:regulation of transcription by RNA polymerase II"/>
    <property type="evidence" value="ECO:0007669"/>
    <property type="project" value="TreeGrafter"/>
</dbReference>
<dbReference type="InterPro" id="IPR000232">
    <property type="entry name" value="HSF_DNA-bd"/>
</dbReference>
<keyword evidence="8" id="KW-1185">Reference proteome</keyword>
<gene>
    <name evidence="7" type="ORF">DB88DRAFT_541119</name>
</gene>
<dbReference type="GO" id="GO:0000978">
    <property type="term" value="F:RNA polymerase II cis-regulatory region sequence-specific DNA binding"/>
    <property type="evidence" value="ECO:0007669"/>
    <property type="project" value="TreeGrafter"/>
</dbReference>
<dbReference type="AlphaFoldDB" id="A0AAD9D179"/>
<feature type="domain" description="HSF-type DNA-binding" evidence="6">
    <location>
        <begin position="161"/>
        <end position="261"/>
    </location>
</feature>
<dbReference type="InterPro" id="IPR036388">
    <property type="entry name" value="WH-like_DNA-bd_sf"/>
</dbReference>
<dbReference type="PANTHER" id="PTHR10015">
    <property type="entry name" value="HEAT SHOCK TRANSCRIPTION FACTOR"/>
    <property type="match status" value="1"/>
</dbReference>
<keyword evidence="3" id="KW-0539">Nucleus</keyword>